<evidence type="ECO:0000313" key="3">
    <source>
        <dbReference type="Proteomes" id="UP001178461"/>
    </source>
</evidence>
<sequence>MVRGAVGNPGLCPSFLPSLPPLMPSSISASQRLAQLFVAAALATSSPGEGCTFGWPGGDSPAPVGQCEEASLFGAGGQLRDSSCPEDSLGEGRGEETEGTHALLLSGN</sequence>
<reference evidence="2" key="1">
    <citation type="submission" date="2022-12" db="EMBL/GenBank/DDBJ databases">
        <authorList>
            <person name="Alioto T."/>
            <person name="Alioto T."/>
            <person name="Gomez Garrido J."/>
        </authorList>
    </citation>
    <scope>NUCLEOTIDE SEQUENCE</scope>
</reference>
<dbReference type="AlphaFoldDB" id="A0AA35LDV0"/>
<name>A0AA35LDV0_9SAUR</name>
<proteinExistence type="predicted"/>
<gene>
    <name evidence="2" type="ORF">PODLI_1B018043</name>
</gene>
<dbReference type="Proteomes" id="UP001178461">
    <property type="component" value="Chromosome Z"/>
</dbReference>
<organism evidence="2 3">
    <name type="scientific">Podarcis lilfordi</name>
    <name type="common">Lilford's wall lizard</name>
    <dbReference type="NCBI Taxonomy" id="74358"/>
    <lineage>
        <taxon>Eukaryota</taxon>
        <taxon>Metazoa</taxon>
        <taxon>Chordata</taxon>
        <taxon>Craniata</taxon>
        <taxon>Vertebrata</taxon>
        <taxon>Euteleostomi</taxon>
        <taxon>Lepidosauria</taxon>
        <taxon>Squamata</taxon>
        <taxon>Bifurcata</taxon>
        <taxon>Unidentata</taxon>
        <taxon>Episquamata</taxon>
        <taxon>Laterata</taxon>
        <taxon>Lacertibaenia</taxon>
        <taxon>Lacertidae</taxon>
        <taxon>Podarcis</taxon>
    </lineage>
</organism>
<dbReference type="EMBL" id="OX395140">
    <property type="protein sequence ID" value="CAI5794525.1"/>
    <property type="molecule type" value="Genomic_DNA"/>
</dbReference>
<evidence type="ECO:0000313" key="2">
    <source>
        <dbReference type="EMBL" id="CAI5794525.1"/>
    </source>
</evidence>
<accession>A0AA35LDV0</accession>
<protein>
    <submittedName>
        <fullName evidence="2">Uncharacterized protein</fullName>
    </submittedName>
</protein>
<evidence type="ECO:0000256" key="1">
    <source>
        <dbReference type="SAM" id="MobiDB-lite"/>
    </source>
</evidence>
<keyword evidence="3" id="KW-1185">Reference proteome</keyword>
<feature type="compositionally biased region" description="Basic and acidic residues" evidence="1">
    <location>
        <begin position="90"/>
        <end position="99"/>
    </location>
</feature>
<feature type="region of interest" description="Disordered" evidence="1">
    <location>
        <begin position="78"/>
        <end position="108"/>
    </location>
</feature>